<feature type="domain" description="Spore germination protein N-terminal" evidence="9">
    <location>
        <begin position="24"/>
        <end position="191"/>
    </location>
</feature>
<name>A0ABW5SYZ7_9BACI</name>
<protein>
    <submittedName>
        <fullName evidence="10">Ger(X)C family spore germination protein</fullName>
    </submittedName>
</protein>
<evidence type="ECO:0000256" key="5">
    <source>
        <dbReference type="ARBA" id="ARBA00023136"/>
    </source>
</evidence>
<dbReference type="PANTHER" id="PTHR35789">
    <property type="entry name" value="SPORE GERMINATION PROTEIN B3"/>
    <property type="match status" value="1"/>
</dbReference>
<evidence type="ECO:0000256" key="4">
    <source>
        <dbReference type="ARBA" id="ARBA00022729"/>
    </source>
</evidence>
<dbReference type="Gene3D" id="3.30.300.210">
    <property type="entry name" value="Nutrient germinant receptor protein C, domain 3"/>
    <property type="match status" value="1"/>
</dbReference>
<dbReference type="PANTHER" id="PTHR35789:SF1">
    <property type="entry name" value="SPORE GERMINATION PROTEIN B3"/>
    <property type="match status" value="1"/>
</dbReference>
<comment type="subcellular location">
    <subcellularLocation>
        <location evidence="1">Membrane</location>
        <topology evidence="1">Lipid-anchor</topology>
    </subcellularLocation>
</comment>
<dbReference type="Proteomes" id="UP001597520">
    <property type="component" value="Unassembled WGS sequence"/>
</dbReference>
<dbReference type="Pfam" id="PF05504">
    <property type="entry name" value="Spore_GerAC"/>
    <property type="match status" value="1"/>
</dbReference>
<keyword evidence="11" id="KW-1185">Reference proteome</keyword>
<evidence type="ECO:0000256" key="1">
    <source>
        <dbReference type="ARBA" id="ARBA00004635"/>
    </source>
</evidence>
<dbReference type="InterPro" id="IPR046953">
    <property type="entry name" value="Spore_GerAC-like_C"/>
</dbReference>
<evidence type="ECO:0000259" key="9">
    <source>
        <dbReference type="Pfam" id="PF25198"/>
    </source>
</evidence>
<keyword evidence="7" id="KW-0449">Lipoprotein</keyword>
<keyword evidence="5" id="KW-0472">Membrane</keyword>
<dbReference type="InterPro" id="IPR038501">
    <property type="entry name" value="Spore_GerAC_C_sf"/>
</dbReference>
<sequence length="368" mass="42138">MKSRIRLLVVCLQFAVLSGCLQTQVIDDISLIQTVSFDKEDDDNIHYTVSYPFFLEQGKESKIGIEQRSIISETPEEARSQLNTKTDKPLRYGQLRVVLFGQDIAEEGVEQYARSFYRNPRIGNRIFLAVSDGTAGNALRFEEGSKERIGMYFSNMIEHNMNFENIPESNMHLFLFNLYNDGKDAFLPMVKREKQELHLTGVGLFDGERMTASLNMKETFILKLLLSGSRNGTSQFPISEQGNKVYVVIENIFTDLDFRDISKTAQQPAYEVNLDMKGEVTDHTGDFNLSNKKDIGTIESKVQKQIKTEAADLIQRFQDTNIDPLGFGEKYRSTTRNWNPEKWKESMYPKMDVQVKVNLEILQSGAIE</sequence>
<evidence type="ECO:0000313" key="11">
    <source>
        <dbReference type="Proteomes" id="UP001597520"/>
    </source>
</evidence>
<dbReference type="EMBL" id="JBHUML010000002">
    <property type="protein sequence ID" value="MFD2704399.1"/>
    <property type="molecule type" value="Genomic_DNA"/>
</dbReference>
<dbReference type="RefSeq" id="WP_380711675.1">
    <property type="nucleotide sequence ID" value="NZ_JBHUML010000002.1"/>
</dbReference>
<dbReference type="InterPro" id="IPR057336">
    <property type="entry name" value="GerAC_N"/>
</dbReference>
<gene>
    <name evidence="10" type="ORF">ACFSUB_02900</name>
</gene>
<keyword evidence="6" id="KW-0564">Palmitate</keyword>
<evidence type="ECO:0000259" key="8">
    <source>
        <dbReference type="Pfam" id="PF05504"/>
    </source>
</evidence>
<keyword evidence="3" id="KW-0309">Germination</keyword>
<accession>A0ABW5SYZ7</accession>
<proteinExistence type="inferred from homology"/>
<feature type="domain" description="Spore germination GerAC-like C-terminal" evidence="8">
    <location>
        <begin position="200"/>
        <end position="365"/>
    </location>
</feature>
<evidence type="ECO:0000256" key="6">
    <source>
        <dbReference type="ARBA" id="ARBA00023139"/>
    </source>
</evidence>
<evidence type="ECO:0000256" key="7">
    <source>
        <dbReference type="ARBA" id="ARBA00023288"/>
    </source>
</evidence>
<reference evidence="11" key="1">
    <citation type="journal article" date="2019" name="Int. J. Syst. Evol. Microbiol.">
        <title>The Global Catalogue of Microorganisms (GCM) 10K type strain sequencing project: providing services to taxonomists for standard genome sequencing and annotation.</title>
        <authorList>
            <consortium name="The Broad Institute Genomics Platform"/>
            <consortium name="The Broad Institute Genome Sequencing Center for Infectious Disease"/>
            <person name="Wu L."/>
            <person name="Ma J."/>
        </authorList>
    </citation>
    <scope>NUCLEOTIDE SEQUENCE [LARGE SCALE GENOMIC DNA]</scope>
    <source>
        <strain evidence="11">KCTC 33792</strain>
    </source>
</reference>
<evidence type="ECO:0000256" key="3">
    <source>
        <dbReference type="ARBA" id="ARBA00022544"/>
    </source>
</evidence>
<dbReference type="PROSITE" id="PS51257">
    <property type="entry name" value="PROKAR_LIPOPROTEIN"/>
    <property type="match status" value="1"/>
</dbReference>
<dbReference type="NCBIfam" id="TIGR02887">
    <property type="entry name" value="spore_ger_x_C"/>
    <property type="match status" value="1"/>
</dbReference>
<organism evidence="10 11">
    <name type="scientific">Salibacterium lacus</name>
    <dbReference type="NCBI Taxonomy" id="1898109"/>
    <lineage>
        <taxon>Bacteria</taxon>
        <taxon>Bacillati</taxon>
        <taxon>Bacillota</taxon>
        <taxon>Bacilli</taxon>
        <taxon>Bacillales</taxon>
        <taxon>Bacillaceae</taxon>
    </lineage>
</organism>
<dbReference type="Pfam" id="PF25198">
    <property type="entry name" value="Spore_GerAC_N"/>
    <property type="match status" value="1"/>
</dbReference>
<comment type="caution">
    <text evidence="10">The sequence shown here is derived from an EMBL/GenBank/DDBJ whole genome shotgun (WGS) entry which is preliminary data.</text>
</comment>
<evidence type="ECO:0000256" key="2">
    <source>
        <dbReference type="ARBA" id="ARBA00007886"/>
    </source>
</evidence>
<evidence type="ECO:0000313" key="10">
    <source>
        <dbReference type="EMBL" id="MFD2704399.1"/>
    </source>
</evidence>
<comment type="similarity">
    <text evidence="2">Belongs to the GerABKC lipoprotein family.</text>
</comment>
<dbReference type="InterPro" id="IPR008844">
    <property type="entry name" value="Spore_GerAC-like"/>
</dbReference>
<keyword evidence="4" id="KW-0732">Signal</keyword>